<dbReference type="RefSeq" id="WP_023932303.1">
    <property type="nucleotide sequence ID" value="NZ_DF196819.1"/>
</dbReference>
<dbReference type="SUPFAM" id="SSF50494">
    <property type="entry name" value="Trypsin-like serine proteases"/>
    <property type="match status" value="1"/>
</dbReference>
<dbReference type="PROSITE" id="PS00134">
    <property type="entry name" value="TRYPSIN_HIS"/>
    <property type="match status" value="1"/>
</dbReference>
<dbReference type="EMBL" id="DF196819">
    <property type="protein sequence ID" value="GAD29783.1"/>
    <property type="molecule type" value="Genomic_DNA"/>
</dbReference>
<dbReference type="InterPro" id="IPR043504">
    <property type="entry name" value="Peptidase_S1_PA_chymotrypsin"/>
</dbReference>
<reference evidence="3" key="1">
    <citation type="submission" date="2012-12" db="EMBL/GenBank/DDBJ databases">
        <title>Genome Sequence of Photobacterium leiognathi lrivu.4.1.</title>
        <authorList>
            <person name="Urbanczyk H."/>
            <person name="Ogura Y."/>
            <person name="Hayashi T."/>
            <person name="Dunlap P.V."/>
        </authorList>
    </citation>
    <scope>NUCLEOTIDE SEQUENCE [LARGE SCALE GENOMIC DNA]</scope>
    <source>
        <strain evidence="3">lrivu.4.1</strain>
    </source>
</reference>
<dbReference type="AlphaFoldDB" id="A0A0U1P5M4"/>
<evidence type="ECO:0000313" key="3">
    <source>
        <dbReference type="Proteomes" id="UP000030675"/>
    </source>
</evidence>
<dbReference type="PROSITE" id="PS50240">
    <property type="entry name" value="TRYPSIN_DOM"/>
    <property type="match status" value="1"/>
</dbReference>
<feature type="domain" description="Peptidase S1" evidence="1">
    <location>
        <begin position="34"/>
        <end position="273"/>
    </location>
</feature>
<dbReference type="InterPro" id="IPR001254">
    <property type="entry name" value="Trypsin_dom"/>
</dbReference>
<proteinExistence type="predicted"/>
<sequence length="576" mass="64843">MNIFLCKRRYIYLLTLFFSVTSFSIGINDSKYIELGGSLDPSVMKNVSTVLEQNASDEKFNSVGLVVANGYCSGTWLGSDNTHSYILTAAHCLAGAQGTEFTGQYVSFKKQDGTVLAAGISTNYFRNFTGCSNDIAVAKIPKLVDPTDDEGEIIKQPLLDNKLNKNSLLQPTILTGFGYFGTRTLGQLDYNAKRKGDGHIRYYDHHCLVNRAIENTDSWAFASSGDSGSAIWQQRNEHQVAVGVTSWWYGWYHGYSGHVPIARHIDWLKSVVPVVKTIDDISPEIPVEETQWLLTEELPIETTPLEQDVRGSVYYISGQNIVDGPSRYIWRYPRGVTRFATTLVEQNSNVEHKVWLRGQRKTHCGWGKINNSAWCYPSPNLGQLKMEFLQSDNVGLPIGNFQGSFSLIVKSLYDPSYVNEVQVNTNITITTQIESDGVITQDISYIGPRYEETIYGTVFYLSENSNSRNRPVWRRNNRGYTELEVDVTNSETGDVKTVILRGERNLGCGWTIMNNAAYCRYQRPIYGELRLSFVPDDNPNLPIGQYSGSLSVTAKGLHKRSFRKDLNFNVELNIIE</sequence>
<dbReference type="InterPro" id="IPR009003">
    <property type="entry name" value="Peptidase_S1_PA"/>
</dbReference>
<organism evidence="2 3">
    <name type="scientific">Photobacterium leiognathi lrivu.4.1</name>
    <dbReference type="NCBI Taxonomy" id="1248232"/>
    <lineage>
        <taxon>Bacteria</taxon>
        <taxon>Pseudomonadati</taxon>
        <taxon>Pseudomonadota</taxon>
        <taxon>Gammaproteobacteria</taxon>
        <taxon>Vibrionales</taxon>
        <taxon>Vibrionaceae</taxon>
        <taxon>Photobacterium</taxon>
    </lineage>
</organism>
<dbReference type="HOGENOM" id="CLU_477222_0_0_6"/>
<dbReference type="Proteomes" id="UP000030675">
    <property type="component" value="Unassembled WGS sequence"/>
</dbReference>
<evidence type="ECO:0000313" key="2">
    <source>
        <dbReference type="EMBL" id="GAD29783.1"/>
    </source>
</evidence>
<dbReference type="eggNOG" id="ENOG502ZRSD">
    <property type="taxonomic scope" value="Bacteria"/>
</dbReference>
<name>A0A0U1P5M4_PHOLE</name>
<dbReference type="GO" id="GO:0006508">
    <property type="term" value="P:proteolysis"/>
    <property type="evidence" value="ECO:0007669"/>
    <property type="project" value="InterPro"/>
</dbReference>
<dbReference type="InterPro" id="IPR018114">
    <property type="entry name" value="TRYPSIN_HIS"/>
</dbReference>
<accession>A0A0U1P5M4</accession>
<dbReference type="Pfam" id="PF00089">
    <property type="entry name" value="Trypsin"/>
    <property type="match status" value="1"/>
</dbReference>
<dbReference type="Gene3D" id="2.40.10.10">
    <property type="entry name" value="Trypsin-like serine proteases"/>
    <property type="match status" value="1"/>
</dbReference>
<dbReference type="GO" id="GO:0004252">
    <property type="term" value="F:serine-type endopeptidase activity"/>
    <property type="evidence" value="ECO:0007669"/>
    <property type="project" value="InterPro"/>
</dbReference>
<protein>
    <submittedName>
        <fullName evidence="2">Trypsin family protein</fullName>
    </submittedName>
</protein>
<evidence type="ECO:0000259" key="1">
    <source>
        <dbReference type="PROSITE" id="PS50240"/>
    </source>
</evidence>
<gene>
    <name evidence="2" type="ORF">PLEI_1436</name>
</gene>